<gene>
    <name evidence="3" type="ORF">PMO31116_03912</name>
</gene>
<keyword evidence="1" id="KW-0812">Transmembrane</keyword>
<dbReference type="RefSeq" id="WP_150568106.1">
    <property type="nucleotide sequence ID" value="NZ_CABPSD010000013.1"/>
</dbReference>
<feature type="transmembrane region" description="Helical" evidence="1">
    <location>
        <begin position="49"/>
        <end position="70"/>
    </location>
</feature>
<accession>A0A5E4XKM9</accession>
<dbReference type="Pfam" id="PF18186">
    <property type="entry name" value="SLATT_4"/>
    <property type="match status" value="1"/>
</dbReference>
<evidence type="ECO:0000259" key="2">
    <source>
        <dbReference type="Pfam" id="PF18186"/>
    </source>
</evidence>
<dbReference type="EMBL" id="CABPSD010000013">
    <property type="protein sequence ID" value="VVE36833.1"/>
    <property type="molecule type" value="Genomic_DNA"/>
</dbReference>
<feature type="domain" description="SMODS and SLOG-associating 2TM effector" evidence="2">
    <location>
        <begin position="18"/>
        <end position="181"/>
    </location>
</feature>
<feature type="transmembrane region" description="Helical" evidence="1">
    <location>
        <begin position="76"/>
        <end position="94"/>
    </location>
</feature>
<sequence>MEQHSQPEESYVQPAVSLEGQLREMYARAAYTHKTHEKMADRYISRYKLIKNAEIFLSAVTTSSLLLAVFGDTHPYTLIGAVLSTILLAFTLYFKEASLGEQAQKHTIVASKLWGVREALLSLLVDMSDGRAVDEIRVARDRLNATLEDIYKAAPRTDSKAYTDAQKALKQAEELFFTDDELNRMLPKELRTKRGQP</sequence>
<name>A0A5E4XKM9_9BURK</name>
<dbReference type="AlphaFoldDB" id="A0A5E4XKM9"/>
<proteinExistence type="predicted"/>
<dbReference type="NCBIfam" id="NF033632">
    <property type="entry name" value="SLATT_4"/>
    <property type="match status" value="1"/>
</dbReference>
<protein>
    <recommendedName>
        <fullName evidence="2">SMODS and SLOG-associating 2TM effector domain-containing protein</fullName>
    </recommendedName>
</protein>
<dbReference type="Proteomes" id="UP000368474">
    <property type="component" value="Unassembled WGS sequence"/>
</dbReference>
<keyword evidence="4" id="KW-1185">Reference proteome</keyword>
<organism evidence="3 4">
    <name type="scientific">Pandoraea morbifera</name>
    <dbReference type="NCBI Taxonomy" id="2508300"/>
    <lineage>
        <taxon>Bacteria</taxon>
        <taxon>Pseudomonadati</taxon>
        <taxon>Pseudomonadota</taxon>
        <taxon>Betaproteobacteria</taxon>
        <taxon>Burkholderiales</taxon>
        <taxon>Burkholderiaceae</taxon>
        <taxon>Pandoraea</taxon>
    </lineage>
</organism>
<evidence type="ECO:0000256" key="1">
    <source>
        <dbReference type="SAM" id="Phobius"/>
    </source>
</evidence>
<evidence type="ECO:0000313" key="4">
    <source>
        <dbReference type="Proteomes" id="UP000368474"/>
    </source>
</evidence>
<dbReference type="InterPro" id="IPR040811">
    <property type="entry name" value="SLATT_4"/>
</dbReference>
<reference evidence="3 4" key="1">
    <citation type="submission" date="2019-08" db="EMBL/GenBank/DDBJ databases">
        <authorList>
            <person name="Peeters C."/>
        </authorList>
    </citation>
    <scope>NUCLEOTIDE SEQUENCE [LARGE SCALE GENOMIC DNA]</scope>
    <source>
        <strain evidence="3 4">LMG 31116</strain>
    </source>
</reference>
<keyword evidence="1" id="KW-0472">Membrane</keyword>
<keyword evidence="1" id="KW-1133">Transmembrane helix</keyword>
<evidence type="ECO:0000313" key="3">
    <source>
        <dbReference type="EMBL" id="VVE36833.1"/>
    </source>
</evidence>